<dbReference type="eggNOG" id="COG4991">
    <property type="taxonomic scope" value="Bacteria"/>
</dbReference>
<reference evidence="3 4" key="1">
    <citation type="journal article" date="2010" name="DNA Res.">
        <title>Genome sequence of Kitasatospora setae NBRC 14216T: an evolutionary snapshot of the family Streptomycetaceae.</title>
        <authorList>
            <person name="Ichikawa N."/>
            <person name="Oguchi A."/>
            <person name="Ikeda H."/>
            <person name="Ishikawa J."/>
            <person name="Kitani S."/>
            <person name="Watanabe Y."/>
            <person name="Nakamura S."/>
            <person name="Katano Y."/>
            <person name="Kishi E."/>
            <person name="Sasagawa M."/>
            <person name="Ankai A."/>
            <person name="Fukui S."/>
            <person name="Hashimoto Y."/>
            <person name="Kamata S."/>
            <person name="Otoguro M."/>
            <person name="Tanikawa S."/>
            <person name="Nihira T."/>
            <person name="Horinouchi S."/>
            <person name="Ohnishi Y."/>
            <person name="Hayakawa M."/>
            <person name="Kuzuyama T."/>
            <person name="Arisawa A."/>
            <person name="Nomoto F."/>
            <person name="Miura H."/>
            <person name="Takahashi Y."/>
            <person name="Fujita N."/>
        </authorList>
    </citation>
    <scope>NUCLEOTIDE SEQUENCE [LARGE SCALE GENOMIC DNA]</scope>
    <source>
        <strain evidence="4">ATCC 33774 / DSM 43861 / JCM 3304 / KCC A-0304 / NBRC 14216 / KM-6054</strain>
    </source>
</reference>
<dbReference type="InterPro" id="IPR015020">
    <property type="entry name" value="Rv2525c-like_Glyco_Hydro-like"/>
</dbReference>
<evidence type="ECO:0000313" key="3">
    <source>
        <dbReference type="EMBL" id="BAJ26038.1"/>
    </source>
</evidence>
<dbReference type="Gene3D" id="3.20.20.80">
    <property type="entry name" value="Glycosidases"/>
    <property type="match status" value="1"/>
</dbReference>
<feature type="domain" description="Rv2525c-like glycoside hydrolase-like" evidence="2">
    <location>
        <begin position="165"/>
        <end position="372"/>
    </location>
</feature>
<dbReference type="Pfam" id="PF08924">
    <property type="entry name" value="Rv2525c_GlyHyd-like"/>
    <property type="match status" value="1"/>
</dbReference>
<dbReference type="InterPro" id="IPR017853">
    <property type="entry name" value="GH"/>
</dbReference>
<dbReference type="HOGENOM" id="CLU_727200_0_0_11"/>
<dbReference type="Proteomes" id="UP000007076">
    <property type="component" value="Chromosome"/>
</dbReference>
<evidence type="ECO:0000259" key="2">
    <source>
        <dbReference type="Pfam" id="PF08924"/>
    </source>
</evidence>
<gene>
    <name evidence="3" type="ordered locus">KSE_01880</name>
</gene>
<keyword evidence="4" id="KW-1185">Reference proteome</keyword>
<feature type="compositionally biased region" description="Basic residues" evidence="1">
    <location>
        <begin position="1"/>
        <end position="10"/>
    </location>
</feature>
<organism evidence="3 4">
    <name type="scientific">Kitasatospora setae (strain ATCC 33774 / DSM 43861 / JCM 3304 / KCC A-0304 / NBRC 14216 / KM-6054)</name>
    <name type="common">Streptomyces setae</name>
    <dbReference type="NCBI Taxonomy" id="452652"/>
    <lineage>
        <taxon>Bacteria</taxon>
        <taxon>Bacillati</taxon>
        <taxon>Actinomycetota</taxon>
        <taxon>Actinomycetes</taxon>
        <taxon>Kitasatosporales</taxon>
        <taxon>Streptomycetaceae</taxon>
        <taxon>Kitasatospora</taxon>
    </lineage>
</organism>
<accession>E4N4A7</accession>
<dbReference type="STRING" id="452652.KSE_01880"/>
<dbReference type="EMBL" id="AP010968">
    <property type="protein sequence ID" value="BAJ26038.1"/>
    <property type="molecule type" value="Genomic_DNA"/>
</dbReference>
<evidence type="ECO:0000256" key="1">
    <source>
        <dbReference type="SAM" id="MobiDB-lite"/>
    </source>
</evidence>
<protein>
    <recommendedName>
        <fullName evidence="2">Rv2525c-like glycoside hydrolase-like domain-containing protein</fullName>
    </recommendedName>
</protein>
<proteinExistence type="predicted"/>
<dbReference type="CDD" id="cd06418">
    <property type="entry name" value="GH25_BacA-like"/>
    <property type="match status" value="1"/>
</dbReference>
<feature type="region of interest" description="Disordered" evidence="1">
    <location>
        <begin position="1"/>
        <end position="22"/>
    </location>
</feature>
<name>E4N4A7_KITSK</name>
<dbReference type="PATRIC" id="fig|452652.3.peg.179"/>
<dbReference type="SUPFAM" id="SSF51445">
    <property type="entry name" value="(Trans)glycosidases"/>
    <property type="match status" value="1"/>
</dbReference>
<evidence type="ECO:0000313" key="4">
    <source>
        <dbReference type="Proteomes" id="UP000007076"/>
    </source>
</evidence>
<dbReference type="KEGG" id="ksk:KSE_01880"/>
<dbReference type="AlphaFoldDB" id="E4N4A7"/>
<feature type="region of interest" description="Disordered" evidence="1">
    <location>
        <begin position="41"/>
        <end position="141"/>
    </location>
</feature>
<feature type="compositionally biased region" description="Low complexity" evidence="1">
    <location>
        <begin position="51"/>
        <end position="121"/>
    </location>
</feature>
<feature type="compositionally biased region" description="Low complexity" evidence="1">
    <location>
        <begin position="129"/>
        <end position="141"/>
    </location>
</feature>
<sequence length="380" mass="37369">MEKHVSHRRARESSGRRPQGRRAVLLTAAAVLVIGSGAAALAAAGSGGDGHPAAAPTAPDTAAATDGTASEPAAAESGSASPSASASGSASASASASASGSASAKPSASASASASGSKQAGQGDGQGGAATAPPAAPVAKPGTAPATFTGLAFDTCTAPSLATMNAWYGNSPYGAAAVYIGGKNRGCAQPQLTANWVKSVTSGGWKLVPLYVGAQPPCQTGSSPEKLTADTAVPLGTADGNDAVAKAAALGMRAGSTLYLDVEAYNTADTSCADAVLAYVQSWNRAVHGAGYWAGFYGFASSSAAGIAKAAGENAPDLPDALWYAKYDGAADTTGSFPFGGLWGGHRRAHQYQINQKETYNGATVTVDRNAWDAPVAIVG</sequence>